<dbReference type="HOGENOM" id="CLU_064060_2_0_9"/>
<dbReference type="InterPro" id="IPR003759">
    <property type="entry name" value="Cbl-bd_cap"/>
</dbReference>
<dbReference type="InterPro" id="IPR036594">
    <property type="entry name" value="Meth_synthase_dom"/>
</dbReference>
<dbReference type="SUPFAM" id="SSF52242">
    <property type="entry name" value="Cobalamin (vitamin B12)-binding domain"/>
    <property type="match status" value="1"/>
</dbReference>
<evidence type="ECO:0000259" key="1">
    <source>
        <dbReference type="PROSITE" id="PS51332"/>
    </source>
</evidence>
<dbReference type="PROSITE" id="PS51332">
    <property type="entry name" value="B12_BINDING"/>
    <property type="match status" value="1"/>
</dbReference>
<reference evidence="3" key="1">
    <citation type="submission" date="2011-06" db="EMBL/GenBank/DDBJ databases">
        <title>Complete genome sequence of Paenibacillus mucilaginosus KNP414.</title>
        <authorList>
            <person name="Wang J."/>
            <person name="Hu S."/>
            <person name="Hu X."/>
            <person name="Zhang B."/>
            <person name="Dong D."/>
            <person name="Zhang S."/>
            <person name="Zhao K."/>
            <person name="Wu D."/>
        </authorList>
    </citation>
    <scope>NUCLEOTIDE SEQUENCE [LARGE SCALE GENOMIC DNA]</scope>
    <source>
        <strain evidence="3">KNP414</strain>
    </source>
</reference>
<organism evidence="2 3">
    <name type="scientific">Paenibacillus mucilaginosus (strain KNP414)</name>
    <dbReference type="NCBI Taxonomy" id="1036673"/>
    <lineage>
        <taxon>Bacteria</taxon>
        <taxon>Bacillati</taxon>
        <taxon>Bacillota</taxon>
        <taxon>Bacilli</taxon>
        <taxon>Bacillales</taxon>
        <taxon>Paenibacillaceae</taxon>
        <taxon>Paenibacillus</taxon>
    </lineage>
</organism>
<dbReference type="PATRIC" id="fig|1036673.3.peg.3564"/>
<dbReference type="KEGG" id="pms:KNP414_03879"/>
<dbReference type="EMBL" id="CP002869">
    <property type="protein sequence ID" value="AEI42417.1"/>
    <property type="molecule type" value="Genomic_DNA"/>
</dbReference>
<dbReference type="GO" id="GO:0031419">
    <property type="term" value="F:cobalamin binding"/>
    <property type="evidence" value="ECO:0007669"/>
    <property type="project" value="InterPro"/>
</dbReference>
<dbReference type="CDD" id="cd02065">
    <property type="entry name" value="B12-binding_like"/>
    <property type="match status" value="1"/>
</dbReference>
<dbReference type="Pfam" id="PF02310">
    <property type="entry name" value="B12-binding"/>
    <property type="match status" value="1"/>
</dbReference>
<accession>F8F6E3</accession>
<dbReference type="Pfam" id="PF02607">
    <property type="entry name" value="B12-binding_2"/>
    <property type="match status" value="1"/>
</dbReference>
<evidence type="ECO:0000313" key="3">
    <source>
        <dbReference type="Proteomes" id="UP000006620"/>
    </source>
</evidence>
<dbReference type="Gene3D" id="1.10.1240.10">
    <property type="entry name" value="Methionine synthase domain"/>
    <property type="match status" value="1"/>
</dbReference>
<dbReference type="Gene3D" id="3.40.50.280">
    <property type="entry name" value="Cobalamin-binding domain"/>
    <property type="match status" value="1"/>
</dbReference>
<dbReference type="InterPro" id="IPR006158">
    <property type="entry name" value="Cobalamin-bd"/>
</dbReference>
<protein>
    <submittedName>
        <fullName evidence="2">Cobalamin B12-binding domain protein</fullName>
    </submittedName>
</protein>
<dbReference type="GO" id="GO:0046872">
    <property type="term" value="F:metal ion binding"/>
    <property type="evidence" value="ECO:0007669"/>
    <property type="project" value="InterPro"/>
</dbReference>
<proteinExistence type="predicted"/>
<gene>
    <name evidence="2" type="ordered locus">KNP414_03879</name>
</gene>
<reference evidence="2 3" key="2">
    <citation type="journal article" date="2013" name="Genome Announc.">
        <title>Genome Sequence of Growth-Improving Paenibacillus mucilaginosus Strain KNP414.</title>
        <authorList>
            <person name="Lu J.J."/>
            <person name="Wang J.F."/>
            <person name="Hu X.F."/>
        </authorList>
    </citation>
    <scope>NUCLEOTIDE SEQUENCE [LARGE SCALE GENOMIC DNA]</scope>
    <source>
        <strain evidence="2 3">KNP414</strain>
    </source>
</reference>
<evidence type="ECO:0000313" key="2">
    <source>
        <dbReference type="EMBL" id="AEI42417.1"/>
    </source>
</evidence>
<dbReference type="InterPro" id="IPR036724">
    <property type="entry name" value="Cobalamin-bd_sf"/>
</dbReference>
<sequence length="241" mass="26947">MIPWCRVRAAWMAKEGELQMNFHAELLAKTLLSGDFKASWSLIGSQREAGKNSLYIYTRLLTPAMRYIGDLWEQNSVSVADEHLASSVCDRLLTHYAAGREPLQSTAGKAMFLCMEQEMHFLGLKTISSYFQECGWHTRFYGPNLPLEYALIAASNWKPQVIGISVSMVYALPALSAYIEAFEALPHRPVVLLGGRLASRYRLQPHGSPSTVILPEMEDVQDWMSSYARAGGLLRSEKGLG</sequence>
<feature type="domain" description="B12-binding" evidence="1">
    <location>
        <begin position="107"/>
        <end position="235"/>
    </location>
</feature>
<dbReference type="AlphaFoldDB" id="F8F6E3"/>
<dbReference type="Proteomes" id="UP000006620">
    <property type="component" value="Chromosome"/>
</dbReference>
<name>F8F6E3_PAEMK</name>